<gene>
    <name evidence="5" type="ORF">OSTQU699_LOCUS10815</name>
</gene>
<dbReference type="GO" id="GO:0048731">
    <property type="term" value="P:system development"/>
    <property type="evidence" value="ECO:0007669"/>
    <property type="project" value="UniProtKB-ARBA"/>
</dbReference>
<dbReference type="Gene3D" id="3.40.140.10">
    <property type="entry name" value="Cytidine Deaminase, domain 2"/>
    <property type="match status" value="1"/>
</dbReference>
<dbReference type="InterPro" id="IPR033858">
    <property type="entry name" value="MPN_RPN7_8"/>
</dbReference>
<keyword evidence="2" id="KW-0647">Proteasome</keyword>
<dbReference type="OrthoDB" id="10256771at2759"/>
<comment type="similarity">
    <text evidence="1">Belongs to the peptidase M67A family.</text>
</comment>
<evidence type="ECO:0000256" key="2">
    <source>
        <dbReference type="ARBA" id="ARBA00022942"/>
    </source>
</evidence>
<dbReference type="EMBL" id="CAJHUC010003128">
    <property type="protein sequence ID" value="CAD7705460.1"/>
    <property type="molecule type" value="Genomic_DNA"/>
</dbReference>
<evidence type="ECO:0000313" key="6">
    <source>
        <dbReference type="Proteomes" id="UP000708148"/>
    </source>
</evidence>
<dbReference type="PANTHER" id="PTHR10540:SF7">
    <property type="entry name" value="26S PROTEASOME NON-ATPASE REGULATORY SUBUNIT 7"/>
    <property type="match status" value="1"/>
</dbReference>
<proteinExistence type="inferred from homology"/>
<evidence type="ECO:0000256" key="1">
    <source>
        <dbReference type="ARBA" id="ARBA00008568"/>
    </source>
</evidence>
<name>A0A8S1JDX1_9CHLO</name>
<dbReference type="CDD" id="cd08062">
    <property type="entry name" value="MPN_RPN7_8"/>
    <property type="match status" value="1"/>
</dbReference>
<dbReference type="Pfam" id="PF13012">
    <property type="entry name" value="MitMem_reg"/>
    <property type="match status" value="1"/>
</dbReference>
<dbReference type="PANTHER" id="PTHR10540">
    <property type="entry name" value="EUKARYOTIC TRANSLATION INITIATION FACTOR 3 SUBUNIT F-RELATED"/>
    <property type="match status" value="1"/>
</dbReference>
<dbReference type="PROSITE" id="PS50249">
    <property type="entry name" value="MPN"/>
    <property type="match status" value="1"/>
</dbReference>
<organism evidence="5 6">
    <name type="scientific">Ostreobium quekettii</name>
    <dbReference type="NCBI Taxonomy" id="121088"/>
    <lineage>
        <taxon>Eukaryota</taxon>
        <taxon>Viridiplantae</taxon>
        <taxon>Chlorophyta</taxon>
        <taxon>core chlorophytes</taxon>
        <taxon>Ulvophyceae</taxon>
        <taxon>TCBD clade</taxon>
        <taxon>Bryopsidales</taxon>
        <taxon>Ostreobineae</taxon>
        <taxon>Ostreobiaceae</taxon>
        <taxon>Ostreobium</taxon>
    </lineage>
</organism>
<dbReference type="Proteomes" id="UP000708148">
    <property type="component" value="Unassembled WGS sequence"/>
</dbReference>
<evidence type="ECO:0000313" key="5">
    <source>
        <dbReference type="EMBL" id="CAD7705460.1"/>
    </source>
</evidence>
<reference evidence="5" key="1">
    <citation type="submission" date="2020-12" db="EMBL/GenBank/DDBJ databases">
        <authorList>
            <person name="Iha C."/>
        </authorList>
    </citation>
    <scope>NUCLEOTIDE SEQUENCE</scope>
</reference>
<feature type="region of interest" description="Disordered" evidence="3">
    <location>
        <begin position="280"/>
        <end position="315"/>
    </location>
</feature>
<accession>A0A8S1JDX1</accession>
<evidence type="ECO:0000259" key="4">
    <source>
        <dbReference type="PROSITE" id="PS50249"/>
    </source>
</evidence>
<feature type="domain" description="MPN" evidence="4">
    <location>
        <begin position="7"/>
        <end position="144"/>
    </location>
</feature>
<dbReference type="GO" id="GO:0008237">
    <property type="term" value="F:metallopeptidase activity"/>
    <property type="evidence" value="ECO:0007669"/>
    <property type="project" value="InterPro"/>
</dbReference>
<dbReference type="AlphaFoldDB" id="A0A8S1JDX1"/>
<sequence length="315" mass="35377">MPSPERVVLHPLVLLSVVDHYNRVAKDSRKRVVGVLLGSFHRGVIDITNSFAVPFEEDAKDPSIWFLDHSYLENIFRMFKKVNAREAVVGWYSTGPRIREADLDINDLISRFCDNPVLVICEVQPNEIGLPITAYYAKEEVKEDGTEKSKKVFVNIPTQVGQTEAEEIGVEHLLRDVKDATISTLATDVSAKVQGVRGLSSRLQEIRQYLEYTLDGKMPVNHEIMKQLQDIFNLLPNMNVDMLSNSLAVKSNDMMLGVYVASLIRCVIALHNLIDNKEVRLGKKQVEKPKEKVDDAKSEKPADSKGEDKASGSTK</sequence>
<dbReference type="FunFam" id="3.40.140.10:FF:000013">
    <property type="entry name" value="26S proteasome non-ATPase regulatory subunit 7"/>
    <property type="match status" value="1"/>
</dbReference>
<dbReference type="InterPro" id="IPR024969">
    <property type="entry name" value="EIF3F/CSN6-like_C"/>
</dbReference>
<dbReference type="InterPro" id="IPR037518">
    <property type="entry name" value="MPN"/>
</dbReference>
<evidence type="ECO:0000256" key="3">
    <source>
        <dbReference type="SAM" id="MobiDB-lite"/>
    </source>
</evidence>
<dbReference type="GO" id="GO:0005838">
    <property type="term" value="C:proteasome regulatory particle"/>
    <property type="evidence" value="ECO:0007669"/>
    <property type="project" value="InterPro"/>
</dbReference>
<keyword evidence="6" id="KW-1185">Reference proteome</keyword>
<dbReference type="GO" id="GO:0043161">
    <property type="term" value="P:proteasome-mediated ubiquitin-dependent protein catabolic process"/>
    <property type="evidence" value="ECO:0007669"/>
    <property type="project" value="TreeGrafter"/>
</dbReference>
<dbReference type="InterPro" id="IPR000555">
    <property type="entry name" value="JAMM/MPN+_dom"/>
</dbReference>
<dbReference type="SMART" id="SM00232">
    <property type="entry name" value="JAB_MPN"/>
    <property type="match status" value="1"/>
</dbReference>
<comment type="caution">
    <text evidence="5">The sequence shown here is derived from an EMBL/GenBank/DDBJ whole genome shotgun (WGS) entry which is preliminary data.</text>
</comment>
<dbReference type="Pfam" id="PF01398">
    <property type="entry name" value="JAB"/>
    <property type="match status" value="1"/>
</dbReference>
<protein>
    <recommendedName>
        <fullName evidence="4">MPN domain-containing protein</fullName>
    </recommendedName>
</protein>